<evidence type="ECO:0000256" key="3">
    <source>
        <dbReference type="ARBA" id="ARBA00022801"/>
    </source>
</evidence>
<reference evidence="8" key="1">
    <citation type="submission" date="2013-07" db="EMBL/GenBank/DDBJ databases">
        <title>The Genome Sequence of Cryptococcus bestiolae CBS10118.</title>
        <authorList>
            <consortium name="The Broad Institute Genome Sequencing Platform"/>
            <person name="Cuomo C."/>
            <person name="Litvintseva A."/>
            <person name="Chen Y."/>
            <person name="Heitman J."/>
            <person name="Sun S."/>
            <person name="Springer D."/>
            <person name="Dromer F."/>
            <person name="Young S.K."/>
            <person name="Zeng Q."/>
            <person name="Gargeya S."/>
            <person name="Fitzgerald M."/>
            <person name="Abouelleil A."/>
            <person name="Alvarado L."/>
            <person name="Berlin A.M."/>
            <person name="Chapman S.B."/>
            <person name="Dewar J."/>
            <person name="Goldberg J."/>
            <person name="Griggs A."/>
            <person name="Gujja S."/>
            <person name="Hansen M."/>
            <person name="Howarth C."/>
            <person name="Imamovic A."/>
            <person name="Larimer J."/>
            <person name="McCowan C."/>
            <person name="Murphy C."/>
            <person name="Pearson M."/>
            <person name="Priest M."/>
            <person name="Roberts A."/>
            <person name="Saif S."/>
            <person name="Shea T."/>
            <person name="Sykes S."/>
            <person name="Wortman J."/>
            <person name="Nusbaum C."/>
            <person name="Birren B."/>
        </authorList>
    </citation>
    <scope>NUCLEOTIDE SEQUENCE [LARGE SCALE GENOMIC DNA]</scope>
    <source>
        <strain evidence="8">CBS 10118</strain>
    </source>
</reference>
<dbReference type="PANTHER" id="PTHR12112">
    <property type="entry name" value="BNIP - RELATED"/>
    <property type="match status" value="1"/>
</dbReference>
<evidence type="ECO:0000259" key="7">
    <source>
        <dbReference type="SMART" id="SM01131"/>
    </source>
</evidence>
<keyword evidence="6" id="KW-0812">Transmembrane</keyword>
<evidence type="ECO:0000256" key="5">
    <source>
        <dbReference type="SAM" id="MobiDB-lite"/>
    </source>
</evidence>
<reference evidence="9" key="4">
    <citation type="submission" date="2024-02" db="EMBL/GenBank/DDBJ databases">
        <title>Comparative genomics of Cryptococcus and Kwoniella reveals pathogenesis evolution and contrasting modes of karyotype evolution via chromosome fusion or intercentromeric recombination.</title>
        <authorList>
            <person name="Coelho M.A."/>
            <person name="David-Palma M."/>
            <person name="Shea T."/>
            <person name="Bowers K."/>
            <person name="McGinley-Smith S."/>
            <person name="Mohammad A.W."/>
            <person name="Gnirke A."/>
            <person name="Yurkov A.M."/>
            <person name="Nowrousian M."/>
            <person name="Sun S."/>
            <person name="Cuomo C.A."/>
            <person name="Heitman J."/>
        </authorList>
    </citation>
    <scope>NUCLEOTIDE SEQUENCE</scope>
    <source>
        <strain evidence="9">CBS 10118</strain>
    </source>
</reference>
<keyword evidence="4" id="KW-0464">Manganese</keyword>
<dbReference type="GO" id="GO:0004309">
    <property type="term" value="F:exopolyphosphatase activity"/>
    <property type="evidence" value="ECO:0007669"/>
    <property type="project" value="TreeGrafter"/>
</dbReference>
<evidence type="ECO:0000313" key="10">
    <source>
        <dbReference type="Proteomes" id="UP000092730"/>
    </source>
</evidence>
<dbReference type="SUPFAM" id="SSF64182">
    <property type="entry name" value="DHH phosphoesterases"/>
    <property type="match status" value="1"/>
</dbReference>
<keyword evidence="3" id="KW-0378">Hydrolase</keyword>
<name>A0A1B9FUE9_9TREE</name>
<dbReference type="EMBL" id="KI894025">
    <property type="protein sequence ID" value="OCF22395.1"/>
    <property type="molecule type" value="Genomic_DNA"/>
</dbReference>
<dbReference type="InterPro" id="IPR038763">
    <property type="entry name" value="DHH_sf"/>
</dbReference>
<dbReference type="InterPro" id="IPR038222">
    <property type="entry name" value="DHHA2_dom_sf"/>
</dbReference>
<keyword evidence="6" id="KW-1133">Transmembrane helix</keyword>
<dbReference type="SMART" id="SM01131">
    <property type="entry name" value="DHHA2"/>
    <property type="match status" value="1"/>
</dbReference>
<proteinExistence type="predicted"/>
<dbReference type="STRING" id="1296100.A0A1B9FUE9"/>
<dbReference type="AlphaFoldDB" id="A0A1B9FUE9"/>
<comment type="cofactor">
    <cofactor evidence="1">
        <name>Mn(2+)</name>
        <dbReference type="ChEBI" id="CHEBI:29035"/>
    </cofactor>
</comment>
<evidence type="ECO:0000313" key="8">
    <source>
        <dbReference type="EMBL" id="OCF22395.1"/>
    </source>
</evidence>
<dbReference type="Proteomes" id="UP000092730">
    <property type="component" value="Chromosome 8"/>
</dbReference>
<feature type="transmembrane region" description="Helical" evidence="6">
    <location>
        <begin position="9"/>
        <end position="32"/>
    </location>
</feature>
<evidence type="ECO:0000256" key="2">
    <source>
        <dbReference type="ARBA" id="ARBA00022723"/>
    </source>
</evidence>
<dbReference type="Gene3D" id="3.10.310.20">
    <property type="entry name" value="DHHA2 domain"/>
    <property type="match status" value="1"/>
</dbReference>
<dbReference type="VEuPathDB" id="FungiDB:I302_08043"/>
<keyword evidence="10" id="KW-1185">Reference proteome</keyword>
<dbReference type="Pfam" id="PF01368">
    <property type="entry name" value="DHH"/>
    <property type="match status" value="1"/>
</dbReference>
<keyword evidence="6" id="KW-0472">Membrane</keyword>
<dbReference type="GO" id="GO:0046872">
    <property type="term" value="F:metal ion binding"/>
    <property type="evidence" value="ECO:0007669"/>
    <property type="project" value="UniProtKB-KW"/>
</dbReference>
<feature type="domain" description="DHHA2" evidence="7">
    <location>
        <begin position="371"/>
        <end position="548"/>
    </location>
</feature>
<dbReference type="PANTHER" id="PTHR12112:SF39">
    <property type="entry name" value="EG:152A3.5 PROTEIN (FBGN0003116_PN PROTEIN)"/>
    <property type="match status" value="1"/>
</dbReference>
<dbReference type="InterPro" id="IPR001667">
    <property type="entry name" value="DDH_dom"/>
</dbReference>
<dbReference type="EMBL" id="CP144548">
    <property type="protein sequence ID" value="WVW86850.1"/>
    <property type="molecule type" value="Genomic_DNA"/>
</dbReference>
<feature type="region of interest" description="Disordered" evidence="5">
    <location>
        <begin position="217"/>
        <end position="238"/>
    </location>
</feature>
<keyword evidence="2" id="KW-0479">Metal-binding</keyword>
<dbReference type="Gene3D" id="3.90.1640.10">
    <property type="entry name" value="inorganic pyrophosphatase (n-terminal core)"/>
    <property type="match status" value="1"/>
</dbReference>
<dbReference type="OrthoDB" id="374045at2759"/>
<protein>
    <recommendedName>
        <fullName evidence="7">DHHA2 domain-containing protein</fullName>
    </recommendedName>
</protein>
<evidence type="ECO:0000313" key="9">
    <source>
        <dbReference type="EMBL" id="WVW86850.1"/>
    </source>
</evidence>
<sequence>MRIPRNSKLFCLLISLSFIPPLLIFVGLLAYLNESMRICLPFSIERLSSTAHRKLSCQPPSTFNTRPYSTKLEGIMLEAEGNQADGVAGGQEGRLAGFLRSQKETFLDDLQKGKGKGWTVVMGNEAGDLDSIASSISYSYLSSTLSAKRSIPLILTPQRLMTLRPENLLALKLSSVPLDSLLHSEQLPIPTNSLSSQGVKFGLVDHNKLLPLFIPSSEHTNTTTQSPGKLDSQGESDAVESIIDHHDDEHSHPNAEVREITVPTGSCASLVTKHFEPQWKSSISGPAGARGGPVPPELATLLLSSILIDTSGLKPGRKATPVDFASAQFLYTLSTLYTPSNDTPTNGNGDGDVVEFSQDGSNIPSDLTALNEELQNTKSDVSSLTTPELLLRDYKEYLLPTSSDSYATLKVGLSTVPMGLKTWLTKEPSGFESFLGEVEGYMVEKQLDIEGVLTTFSNSQGKHRRELALVVRTGGAIKSEVQAKRVLDELKVGLEGSGEVLDLKKWDKDDKGAKVSLWEKYADRTVVWKQGNGKSTRKQVAPLLVSVVFPV</sequence>
<dbReference type="InterPro" id="IPR004097">
    <property type="entry name" value="DHHA2"/>
</dbReference>
<accession>A0A1B9FUE9</accession>
<reference evidence="9" key="2">
    <citation type="submission" date="2013-07" db="EMBL/GenBank/DDBJ databases">
        <authorList>
            <consortium name="The Broad Institute Genome Sequencing Platform"/>
            <person name="Cuomo C."/>
            <person name="Litvintseva A."/>
            <person name="Chen Y."/>
            <person name="Heitman J."/>
            <person name="Sun S."/>
            <person name="Springer D."/>
            <person name="Dromer F."/>
            <person name="Young S.K."/>
            <person name="Zeng Q."/>
            <person name="Gargeya S."/>
            <person name="Fitzgerald M."/>
            <person name="Abouelleil A."/>
            <person name="Alvarado L."/>
            <person name="Berlin A.M."/>
            <person name="Chapman S.B."/>
            <person name="Dewar J."/>
            <person name="Goldberg J."/>
            <person name="Griggs A."/>
            <person name="Gujja S."/>
            <person name="Hansen M."/>
            <person name="Howarth C."/>
            <person name="Imamovic A."/>
            <person name="Larimer J."/>
            <person name="McCowan C."/>
            <person name="Murphy C."/>
            <person name="Pearson M."/>
            <person name="Priest M."/>
            <person name="Roberts A."/>
            <person name="Saif S."/>
            <person name="Shea T."/>
            <person name="Sykes S."/>
            <person name="Wortman J."/>
            <person name="Nusbaum C."/>
            <person name="Birren B."/>
        </authorList>
    </citation>
    <scope>NUCLEOTIDE SEQUENCE</scope>
    <source>
        <strain evidence="9">CBS 10118</strain>
    </source>
</reference>
<dbReference type="Pfam" id="PF02833">
    <property type="entry name" value="DHHA2"/>
    <property type="match status" value="1"/>
</dbReference>
<dbReference type="RefSeq" id="XP_019043465.1">
    <property type="nucleotide sequence ID" value="XM_019194629.1"/>
</dbReference>
<evidence type="ECO:0000256" key="4">
    <source>
        <dbReference type="ARBA" id="ARBA00023211"/>
    </source>
</evidence>
<dbReference type="GO" id="GO:0005737">
    <property type="term" value="C:cytoplasm"/>
    <property type="evidence" value="ECO:0007669"/>
    <property type="project" value="InterPro"/>
</dbReference>
<gene>
    <name evidence="8" type="ORF">I302_08043</name>
    <name evidence="9" type="ORF">I302_108905</name>
</gene>
<feature type="compositionally biased region" description="Polar residues" evidence="5">
    <location>
        <begin position="217"/>
        <end position="227"/>
    </location>
</feature>
<evidence type="ECO:0000256" key="6">
    <source>
        <dbReference type="SAM" id="Phobius"/>
    </source>
</evidence>
<evidence type="ECO:0000256" key="1">
    <source>
        <dbReference type="ARBA" id="ARBA00001936"/>
    </source>
</evidence>
<dbReference type="KEGG" id="kbi:30212442"/>
<dbReference type="GeneID" id="30212442"/>
<organism evidence="8">
    <name type="scientific">Kwoniella bestiolae CBS 10118</name>
    <dbReference type="NCBI Taxonomy" id="1296100"/>
    <lineage>
        <taxon>Eukaryota</taxon>
        <taxon>Fungi</taxon>
        <taxon>Dikarya</taxon>
        <taxon>Basidiomycota</taxon>
        <taxon>Agaricomycotina</taxon>
        <taxon>Tremellomycetes</taxon>
        <taxon>Tremellales</taxon>
        <taxon>Cryptococcaceae</taxon>
        <taxon>Kwoniella</taxon>
    </lineage>
</organism>
<reference evidence="8" key="3">
    <citation type="submission" date="2014-01" db="EMBL/GenBank/DDBJ databases">
        <title>Evolution of pathogenesis and genome organization in the Tremellales.</title>
        <authorList>
            <person name="Cuomo C."/>
            <person name="Litvintseva A."/>
            <person name="Heitman J."/>
            <person name="Chen Y."/>
            <person name="Sun S."/>
            <person name="Springer D."/>
            <person name="Dromer F."/>
            <person name="Young S."/>
            <person name="Zeng Q."/>
            <person name="Chapman S."/>
            <person name="Gujja S."/>
            <person name="Saif S."/>
            <person name="Birren B."/>
        </authorList>
    </citation>
    <scope>NUCLEOTIDE SEQUENCE</scope>
    <source>
        <strain evidence="8">CBS 10118</strain>
    </source>
</reference>